<evidence type="ECO:0000259" key="4">
    <source>
        <dbReference type="Pfam" id="PF00078"/>
    </source>
</evidence>
<dbReference type="EMBL" id="JAUCMX010000006">
    <property type="protein sequence ID" value="KAK3543886.1"/>
    <property type="molecule type" value="Genomic_DNA"/>
</dbReference>
<feature type="region of interest" description="Disordered" evidence="3">
    <location>
        <begin position="104"/>
        <end position="128"/>
    </location>
</feature>
<evidence type="ECO:0000256" key="2">
    <source>
        <dbReference type="ARBA" id="ARBA00012180"/>
    </source>
</evidence>
<keyword evidence="6" id="KW-1185">Reference proteome</keyword>
<sequence length="199" mass="21744">MAVVVNLGLDRSGTLTPCRIVTHGHYEYCVMTFGLTNAPAVFQALINGVFRNPLGRGVIAFIDDFLVYSTSMEDHIRQVREVLARLQRHHLFVKLEVRVPPDHGNLPGVRHLPSGSRDGHEQGSGRDRVACSIHDTRTTTVPGLRQLLPKVYQKLQFSGSSIDVPPEGEAQKTELDGPGLGGLPATQGQLHHGSHPMPP</sequence>
<dbReference type="InterPro" id="IPR043128">
    <property type="entry name" value="Rev_trsase/Diguanyl_cyclase"/>
</dbReference>
<comment type="caution">
    <text evidence="5">The sequence shown here is derived from an EMBL/GenBank/DDBJ whole genome shotgun (WGS) entry which is preliminary data.</text>
</comment>
<dbReference type="InterPro" id="IPR043502">
    <property type="entry name" value="DNA/RNA_pol_sf"/>
</dbReference>
<feature type="compositionally biased region" description="Basic and acidic residues" evidence="3">
    <location>
        <begin position="117"/>
        <end position="128"/>
    </location>
</feature>
<dbReference type="Pfam" id="PF00078">
    <property type="entry name" value="RVT_1"/>
    <property type="match status" value="1"/>
</dbReference>
<reference evidence="5" key="1">
    <citation type="submission" date="2023-06" db="EMBL/GenBank/DDBJ databases">
        <title>Male Hemibagrus guttatus genome.</title>
        <authorList>
            <person name="Bian C."/>
        </authorList>
    </citation>
    <scope>NUCLEOTIDE SEQUENCE</scope>
    <source>
        <strain evidence="5">Male_cb2023</strain>
        <tissue evidence="5">Muscle</tissue>
    </source>
</reference>
<name>A0AAE0R678_9TELE</name>
<protein>
    <recommendedName>
        <fullName evidence="2">ribonuclease H</fullName>
        <ecNumber evidence="2">3.1.26.4</ecNumber>
    </recommendedName>
</protein>
<dbReference type="Gene3D" id="3.30.70.270">
    <property type="match status" value="1"/>
</dbReference>
<accession>A0AAE0R678</accession>
<evidence type="ECO:0000256" key="3">
    <source>
        <dbReference type="SAM" id="MobiDB-lite"/>
    </source>
</evidence>
<proteinExistence type="inferred from homology"/>
<dbReference type="SUPFAM" id="SSF56672">
    <property type="entry name" value="DNA/RNA polymerases"/>
    <property type="match status" value="1"/>
</dbReference>
<evidence type="ECO:0000313" key="6">
    <source>
        <dbReference type="Proteomes" id="UP001274896"/>
    </source>
</evidence>
<dbReference type="PANTHER" id="PTHR24559:SF444">
    <property type="entry name" value="REVERSE TRANSCRIPTASE DOMAIN-CONTAINING PROTEIN"/>
    <property type="match status" value="1"/>
</dbReference>
<dbReference type="InterPro" id="IPR000477">
    <property type="entry name" value="RT_dom"/>
</dbReference>
<dbReference type="EC" id="3.1.26.4" evidence="2"/>
<feature type="domain" description="Reverse transcriptase" evidence="4">
    <location>
        <begin position="23"/>
        <end position="95"/>
    </location>
</feature>
<dbReference type="Proteomes" id="UP001274896">
    <property type="component" value="Unassembled WGS sequence"/>
</dbReference>
<organism evidence="5 6">
    <name type="scientific">Hemibagrus guttatus</name>
    <dbReference type="NCBI Taxonomy" id="175788"/>
    <lineage>
        <taxon>Eukaryota</taxon>
        <taxon>Metazoa</taxon>
        <taxon>Chordata</taxon>
        <taxon>Craniata</taxon>
        <taxon>Vertebrata</taxon>
        <taxon>Euteleostomi</taxon>
        <taxon>Actinopterygii</taxon>
        <taxon>Neopterygii</taxon>
        <taxon>Teleostei</taxon>
        <taxon>Ostariophysi</taxon>
        <taxon>Siluriformes</taxon>
        <taxon>Bagridae</taxon>
        <taxon>Hemibagrus</taxon>
    </lineage>
</organism>
<gene>
    <name evidence="5" type="ORF">QTP70_030269</name>
</gene>
<feature type="region of interest" description="Disordered" evidence="3">
    <location>
        <begin position="159"/>
        <end position="199"/>
    </location>
</feature>
<dbReference type="GO" id="GO:0004523">
    <property type="term" value="F:RNA-DNA hybrid ribonuclease activity"/>
    <property type="evidence" value="ECO:0007669"/>
    <property type="project" value="UniProtKB-EC"/>
</dbReference>
<evidence type="ECO:0000313" key="5">
    <source>
        <dbReference type="EMBL" id="KAK3543886.1"/>
    </source>
</evidence>
<dbReference type="InterPro" id="IPR053134">
    <property type="entry name" value="RNA-dir_DNA_polymerase"/>
</dbReference>
<evidence type="ECO:0000256" key="1">
    <source>
        <dbReference type="ARBA" id="ARBA00010879"/>
    </source>
</evidence>
<dbReference type="AlphaFoldDB" id="A0AAE0R678"/>
<dbReference type="CDD" id="cd01647">
    <property type="entry name" value="RT_LTR"/>
    <property type="match status" value="1"/>
</dbReference>
<comment type="similarity">
    <text evidence="1">Belongs to the beta type-B retroviral polymerase family. HERV class-II K(HML-2) pol subfamily.</text>
</comment>
<dbReference type="PANTHER" id="PTHR24559">
    <property type="entry name" value="TRANSPOSON TY3-I GAG-POL POLYPROTEIN"/>
    <property type="match status" value="1"/>
</dbReference>